<dbReference type="PROSITE" id="PS50297">
    <property type="entry name" value="ANK_REP_REGION"/>
    <property type="match status" value="7"/>
</dbReference>
<dbReference type="PANTHER" id="PTHR24198">
    <property type="entry name" value="ANKYRIN REPEAT AND PROTEIN KINASE DOMAIN-CONTAINING PROTEIN"/>
    <property type="match status" value="1"/>
</dbReference>
<keyword evidence="3" id="KW-0677">Repeat</keyword>
<dbReference type="EMBL" id="JBGBPQ010000007">
    <property type="protein sequence ID" value="KAL1521251.1"/>
    <property type="molecule type" value="Genomic_DNA"/>
</dbReference>
<dbReference type="SMART" id="SM00248">
    <property type="entry name" value="ANK"/>
    <property type="match status" value="15"/>
</dbReference>
<dbReference type="Pfam" id="PF12796">
    <property type="entry name" value="Ank_2"/>
    <property type="match status" value="6"/>
</dbReference>
<feature type="transmembrane region" description="Helical" evidence="9">
    <location>
        <begin position="1503"/>
        <end position="1525"/>
    </location>
</feature>
<feature type="compositionally biased region" description="Low complexity" evidence="8">
    <location>
        <begin position="1"/>
        <end position="16"/>
    </location>
</feature>
<name>A0AB34JKK2_PRYPA</name>
<keyword evidence="12" id="KW-1185">Reference proteome</keyword>
<dbReference type="GO" id="GO:0016020">
    <property type="term" value="C:membrane"/>
    <property type="evidence" value="ECO:0007669"/>
    <property type="project" value="UniProtKB-SubCell"/>
</dbReference>
<keyword evidence="5 7" id="KW-0040">ANK repeat</keyword>
<feature type="domain" description="Ion transport" evidence="10">
    <location>
        <begin position="1392"/>
        <end position="1538"/>
    </location>
</feature>
<gene>
    <name evidence="11" type="ORF">AB1Y20_020922</name>
</gene>
<feature type="repeat" description="ANK" evidence="7">
    <location>
        <begin position="658"/>
        <end position="691"/>
    </location>
</feature>
<feature type="repeat" description="ANK" evidence="7">
    <location>
        <begin position="100"/>
        <end position="133"/>
    </location>
</feature>
<feature type="compositionally biased region" description="Low complexity" evidence="8">
    <location>
        <begin position="24"/>
        <end position="33"/>
    </location>
</feature>
<evidence type="ECO:0000256" key="7">
    <source>
        <dbReference type="PROSITE-ProRule" id="PRU00023"/>
    </source>
</evidence>
<dbReference type="InterPro" id="IPR005821">
    <property type="entry name" value="Ion_trans_dom"/>
</dbReference>
<feature type="region of interest" description="Disordered" evidence="8">
    <location>
        <begin position="1"/>
        <end position="36"/>
    </location>
</feature>
<dbReference type="PROSITE" id="PS50088">
    <property type="entry name" value="ANK_REPEAT"/>
    <property type="match status" value="8"/>
</dbReference>
<evidence type="ECO:0000256" key="4">
    <source>
        <dbReference type="ARBA" id="ARBA00022989"/>
    </source>
</evidence>
<feature type="repeat" description="ANK" evidence="7">
    <location>
        <begin position="435"/>
        <end position="457"/>
    </location>
</feature>
<evidence type="ECO:0000256" key="1">
    <source>
        <dbReference type="ARBA" id="ARBA00004141"/>
    </source>
</evidence>
<feature type="transmembrane region" description="Helical" evidence="9">
    <location>
        <begin position="1423"/>
        <end position="1443"/>
    </location>
</feature>
<feature type="repeat" description="ANK" evidence="7">
    <location>
        <begin position="205"/>
        <end position="227"/>
    </location>
</feature>
<dbReference type="PANTHER" id="PTHR24198:SF165">
    <property type="entry name" value="ANKYRIN REPEAT-CONTAINING PROTEIN-RELATED"/>
    <property type="match status" value="1"/>
</dbReference>
<protein>
    <recommendedName>
        <fullName evidence="10">Ion transport domain-containing protein</fullName>
    </recommendedName>
</protein>
<feature type="repeat" description="ANK" evidence="7">
    <location>
        <begin position="821"/>
        <end position="853"/>
    </location>
</feature>
<proteinExistence type="predicted"/>
<keyword evidence="4 9" id="KW-1133">Transmembrane helix</keyword>
<feature type="region of interest" description="Disordered" evidence="8">
    <location>
        <begin position="966"/>
        <end position="987"/>
    </location>
</feature>
<evidence type="ECO:0000256" key="6">
    <source>
        <dbReference type="ARBA" id="ARBA00023136"/>
    </source>
</evidence>
<reference evidence="11 12" key="1">
    <citation type="journal article" date="2024" name="Science">
        <title>Giant polyketide synthase enzymes in the biosynthesis of giant marine polyether toxins.</title>
        <authorList>
            <person name="Fallon T.R."/>
            <person name="Shende V.V."/>
            <person name="Wierzbicki I.H."/>
            <person name="Pendleton A.L."/>
            <person name="Watervoot N.F."/>
            <person name="Auber R.P."/>
            <person name="Gonzalez D.J."/>
            <person name="Wisecaver J.H."/>
            <person name="Moore B.S."/>
        </authorList>
    </citation>
    <scope>NUCLEOTIDE SEQUENCE [LARGE SCALE GENOMIC DNA]</scope>
    <source>
        <strain evidence="11 12">12B1</strain>
    </source>
</reference>
<evidence type="ECO:0000256" key="2">
    <source>
        <dbReference type="ARBA" id="ARBA00022692"/>
    </source>
</evidence>
<comment type="subcellular location">
    <subcellularLocation>
        <location evidence="1">Membrane</location>
        <topology evidence="1">Multi-pass membrane protein</topology>
    </subcellularLocation>
</comment>
<dbReference type="InterPro" id="IPR002110">
    <property type="entry name" value="Ankyrin_rpt"/>
</dbReference>
<dbReference type="InterPro" id="IPR036770">
    <property type="entry name" value="Ankyrin_rpt-contain_sf"/>
</dbReference>
<dbReference type="Pfam" id="PF00520">
    <property type="entry name" value="Ion_trans"/>
    <property type="match status" value="1"/>
</dbReference>
<organism evidence="11 12">
    <name type="scientific">Prymnesium parvum</name>
    <name type="common">Toxic golden alga</name>
    <dbReference type="NCBI Taxonomy" id="97485"/>
    <lineage>
        <taxon>Eukaryota</taxon>
        <taxon>Haptista</taxon>
        <taxon>Haptophyta</taxon>
        <taxon>Prymnesiophyceae</taxon>
        <taxon>Prymnesiales</taxon>
        <taxon>Prymnesiaceae</taxon>
        <taxon>Prymnesium</taxon>
    </lineage>
</organism>
<feature type="repeat" description="ANK" evidence="7">
    <location>
        <begin position="888"/>
        <end position="920"/>
    </location>
</feature>
<dbReference type="SUPFAM" id="SSF48403">
    <property type="entry name" value="Ankyrin repeat"/>
    <property type="match status" value="3"/>
</dbReference>
<dbReference type="GO" id="GO:0005216">
    <property type="term" value="F:monoatomic ion channel activity"/>
    <property type="evidence" value="ECO:0007669"/>
    <property type="project" value="InterPro"/>
</dbReference>
<dbReference type="Pfam" id="PF13857">
    <property type="entry name" value="Ank_5"/>
    <property type="match status" value="1"/>
</dbReference>
<sequence>MAAEAPGCPPASSAPAAAPPPEPASTTPPSSTPHKQRLGELVNGFRFASRLRLLKQFHDDEAVQLCVAGYLGDLEQLRALARVPRRTSRACRTVDLGDYDGRTALHLASSEGKAEAVRVLVEELGADVNVLDRFGGTPLDDAVRHQRLRVQAYLREHGAVAGDTSLGHTETVAGQLCEAAAHGDVKQLRKLVQREFFNPSAKDYDARTALHLAASEGHLDVVKLLVEDFDVETSPVDRWDGTPLDDALRHHHDAIAAYLRGLGAHALNFSSLGEVGLEGDWGEGARAESRGGEATSAAGHLLCTAAAAGKPEELRRLVCEERFDVDACDYDKRTALHVAAADGQEEVLRMLVNTLGARTSPLDRWGQTPLDEARRFGKEGAVRFLESKEARSASGLHESKAGVEALFAAVSNGDVHRLRLLVEQQGVDVNLANPDGRTALHRAATLGRLTVVSFLLDELQCAPCPADRWGRTPLRNAIDARHDAVVALLTARGGAAEADMAALRNEVMHAGRLCQLAAAGKVEEVRALVLEEGVPVHIADYDARTALHVAAAKGQLRLVRVLLEELHADPNPADRWGSTPLDDAVRGGHSQLERYLKARRATKTFLTDANTDGSSSGRTVAEMVGSLCAAAFMGDLPALRALGASEAGRQSVNSSDYDKRTPLHIGASEGRPDVVQLLLTELHADPNVEDRWGGTPLLDAERRPSALHREAAEILRSAGARRLATKECLVPGLAVLPLTSVAYCASRGYAEGVRRALIQARCHGGVALVAEHLRARDPTHGNSPFHWAAYACSRECVALLVDTARRVLEAWDEVLEQRNYARATPLHLAARHNSAEVASFLLHARADPHAADASGSTPLHTCCRAGNAEVARRILQWATSGLETPTAAQETPLMAAVASGDAETVQVLLDADARFDLHKLRGKSHRVAAVAQSFIKAISREKPPARTRLRFTRTVRFRPPPAAAARWCERSDSSSKRRLGGGGLHASSTSCAELPKAHESGLDAADFLMAKAAWPGEPLLKLALQHSHFQVLKLLLYWGRRHHRGGTHPAWCRGIFSREEVIRILVHLWAPHDNDGLSQRETVDLFALLVFCVCPFENSLAVDGKYTPVSTIALDIARVCREHGLAASRDIELQQRLLTASAVLELLACGMIDAVSRLAAHAPSMKHARLRSDETPRVLQTLLEPTLEFAAAYECDIFLAMPMVLRKMRRIFSPFRAKAAARDERRHAVWLRAACLCVQLLVNLAALPFLFALPDGVATRLEVSFRAALERGAPAPFGLIWVLPPGKALNWLLWSVTLCGVLTFLPPDRGDAPFDGWDRHLADPFNLIDEAVALCLGGILACRLFGTPPPDDAPPADPPSLLFEAFNVTSLRVESSASLYASSVCQAVGAGLMFLRLMKVLYMLPQTGRLLLMAIHMLRDLRGFLVLLFFVLGSCVLMLYIWIRVSTPYLSSALVDGTTDLDAFFLTIYALLDEALVTGEPMFHEALANPARGKIRHTGELRAFLFCIGMYFYVIVALLLLNLLIARFSKSFSLVDERHDLNTALVFARVCLAPEYQELVPPPLSLIRHFAVGVYYASRYASRGALHLLRRTRRDDLLDAGPGDAVDAKAAEAPAAELPSGGQGEIAAGRQAAEFIQRAMAADVALFPEAAAAYALKHYDRVRQHWEYHQRLS</sequence>
<keyword evidence="6 9" id="KW-0472">Membrane</keyword>
<evidence type="ECO:0000256" key="9">
    <source>
        <dbReference type="SAM" id="Phobius"/>
    </source>
</evidence>
<dbReference type="Gene3D" id="1.25.40.20">
    <property type="entry name" value="Ankyrin repeat-containing domain"/>
    <property type="match status" value="7"/>
</dbReference>
<evidence type="ECO:0000256" key="8">
    <source>
        <dbReference type="SAM" id="MobiDB-lite"/>
    </source>
</evidence>
<feature type="repeat" description="ANK" evidence="7">
    <location>
        <begin position="331"/>
        <end position="353"/>
    </location>
</feature>
<evidence type="ECO:0000259" key="10">
    <source>
        <dbReference type="Pfam" id="PF00520"/>
    </source>
</evidence>
<accession>A0AB34JKK2</accession>
<evidence type="ECO:0000313" key="11">
    <source>
        <dbReference type="EMBL" id="KAL1521251.1"/>
    </source>
</evidence>
<keyword evidence="2 9" id="KW-0812">Transmembrane</keyword>
<evidence type="ECO:0000313" key="12">
    <source>
        <dbReference type="Proteomes" id="UP001515480"/>
    </source>
</evidence>
<feature type="repeat" description="ANK" evidence="7">
    <location>
        <begin position="542"/>
        <end position="564"/>
    </location>
</feature>
<evidence type="ECO:0000256" key="3">
    <source>
        <dbReference type="ARBA" id="ARBA00022737"/>
    </source>
</evidence>
<comment type="caution">
    <text evidence="11">The sequence shown here is derived from an EMBL/GenBank/DDBJ whole genome shotgun (WGS) entry which is preliminary data.</text>
</comment>
<evidence type="ECO:0000256" key="5">
    <source>
        <dbReference type="ARBA" id="ARBA00023043"/>
    </source>
</evidence>
<dbReference type="Proteomes" id="UP001515480">
    <property type="component" value="Unassembled WGS sequence"/>
</dbReference>